<accession>A0ABM7H5J4</accession>
<evidence type="ECO:0000313" key="2">
    <source>
        <dbReference type="Proteomes" id="UP000824969"/>
    </source>
</evidence>
<sequence>MGSAYYNTPCRMPEEVKITTDGIITALSKLNFTDKNFPKAVAEYIWNGFDARASIVEIDYEFSAGGLRRLVVRDNGHGIPQDQLNLKFQPIFESDKLKDDSNNRNTSQYHGKNGLGRLTFATFAQRARWETVYQQGEKTYSYSIEILGSRLELFSGLDEMPEESNKQSGTMVTFSDFKEYNHNKYGKNVGETELLDYLKREFCWFLELNKYKGYKLIVNGEELDYSPLIEDEENFTLTGKRQGEKFSIRYVRWKIPLNQEYSRYYYLDHNYTELHKEYTTLNKKGDKFYHSVFIASKYFSDFKFDSTEDQENITGFGRSDETFKQLTDQLHGYLRRKRKPFLRKHAKQVIAEFEREGIIVKKDADSFQLIQIEDLEEVIREIYTTQPRIFSNLSKEQQKVFVDLLNVVLNSEDRDKILKIIEEIVELDADERGELAELLKVTEMQKIVKTIKLIADRQMVLKLIEECLFNDSFGANEVDHIQKIVESNTWLFGEQYALVAAAEDTFEKALRNHIRILSAKDEEVHIDNPDKNKQVDVFICRQNKHQKGVHNVIIELKHPKKRIGLEQLNQVKTYLSVILSESRFNGDSFSWEFILVGTKYDSRGLIVREIKSYEGKGERGIVQDLENSKIYIRKWSDILSDCEIRHSFINNQLDIQKNRLIEKTKTADDAVKQANASSAAI</sequence>
<gene>
    <name evidence="1" type="ORF">MchiMG62_12340</name>
</gene>
<organism evidence="1 2">
    <name type="scientific">Methanoculleus chikugoensis</name>
    <dbReference type="NCBI Taxonomy" id="118126"/>
    <lineage>
        <taxon>Archaea</taxon>
        <taxon>Methanobacteriati</taxon>
        <taxon>Methanobacteriota</taxon>
        <taxon>Stenosarchaea group</taxon>
        <taxon>Methanomicrobia</taxon>
        <taxon>Methanomicrobiales</taxon>
        <taxon>Methanomicrobiaceae</taxon>
        <taxon>Methanoculleus</taxon>
    </lineage>
</organism>
<proteinExistence type="predicted"/>
<dbReference type="Proteomes" id="UP000824969">
    <property type="component" value="Chromosome"/>
</dbReference>
<reference evidence="1 2" key="1">
    <citation type="submission" date="2019-06" db="EMBL/GenBank/DDBJ databases">
        <title>Complete genome sequence of Methanoculleus chikugoensis strain MG62.</title>
        <authorList>
            <person name="Asakawa S."/>
            <person name="Dianou D."/>
        </authorList>
    </citation>
    <scope>NUCLEOTIDE SEQUENCE [LARGE SCALE GENOMIC DNA]</scope>
    <source>
        <strain evidence="1 2">MG62</strain>
    </source>
</reference>
<evidence type="ECO:0008006" key="3">
    <source>
        <dbReference type="Google" id="ProtNLM"/>
    </source>
</evidence>
<keyword evidence="2" id="KW-1185">Reference proteome</keyword>
<name>A0ABM7H5J4_9EURY</name>
<evidence type="ECO:0000313" key="1">
    <source>
        <dbReference type="EMBL" id="BBL68053.1"/>
    </source>
</evidence>
<dbReference type="EMBL" id="AP019781">
    <property type="protein sequence ID" value="BBL68053.1"/>
    <property type="molecule type" value="Genomic_DNA"/>
</dbReference>
<dbReference type="Pfam" id="PF13589">
    <property type="entry name" value="HATPase_c_3"/>
    <property type="match status" value="1"/>
</dbReference>
<protein>
    <recommendedName>
        <fullName evidence="3">DNA mismatch repair protein</fullName>
    </recommendedName>
</protein>